<gene>
    <name evidence="2" type="ORF">SCA03_46920</name>
</gene>
<protein>
    <submittedName>
        <fullName evidence="2">Uncharacterized protein</fullName>
    </submittedName>
</protein>
<name>A0A4Y3R3D9_STRCI</name>
<evidence type="ECO:0000256" key="1">
    <source>
        <dbReference type="SAM" id="MobiDB-lite"/>
    </source>
</evidence>
<accession>A0A4Y3R3D9</accession>
<dbReference type="EMBL" id="BJMM01000027">
    <property type="protein sequence ID" value="GEB52141.1"/>
    <property type="molecule type" value="Genomic_DNA"/>
</dbReference>
<evidence type="ECO:0000313" key="2">
    <source>
        <dbReference type="EMBL" id="GEB52141.1"/>
    </source>
</evidence>
<organism evidence="2 3">
    <name type="scientific">Streptomyces cacaoi</name>
    <dbReference type="NCBI Taxonomy" id="1898"/>
    <lineage>
        <taxon>Bacteria</taxon>
        <taxon>Bacillati</taxon>
        <taxon>Actinomycetota</taxon>
        <taxon>Actinomycetes</taxon>
        <taxon>Kitasatosporales</taxon>
        <taxon>Streptomycetaceae</taxon>
        <taxon>Streptomyces</taxon>
    </lineage>
</organism>
<feature type="region of interest" description="Disordered" evidence="1">
    <location>
        <begin position="30"/>
        <end position="69"/>
    </location>
</feature>
<evidence type="ECO:0000313" key="3">
    <source>
        <dbReference type="Proteomes" id="UP000319210"/>
    </source>
</evidence>
<keyword evidence="3" id="KW-1185">Reference proteome</keyword>
<comment type="caution">
    <text evidence="2">The sequence shown here is derived from an EMBL/GenBank/DDBJ whole genome shotgun (WGS) entry which is preliminary data.</text>
</comment>
<sequence length="69" mass="7215">MTALRATAPCPGELPPPARFFAAARFDGPRGVKNLRSARPAARTPAPRTGDPRPCAARAPQPRAPEGEA</sequence>
<proteinExistence type="predicted"/>
<dbReference type="Proteomes" id="UP000319210">
    <property type="component" value="Unassembled WGS sequence"/>
</dbReference>
<dbReference type="AlphaFoldDB" id="A0A4Y3R3D9"/>
<feature type="compositionally biased region" description="Low complexity" evidence="1">
    <location>
        <begin position="37"/>
        <end position="61"/>
    </location>
</feature>
<reference evidence="2 3" key="1">
    <citation type="submission" date="2019-06" db="EMBL/GenBank/DDBJ databases">
        <title>Whole genome shotgun sequence of Streptomyces cacaoi subsp. cacaoi NBRC 12748.</title>
        <authorList>
            <person name="Hosoyama A."/>
            <person name="Uohara A."/>
            <person name="Ohji S."/>
            <person name="Ichikawa N."/>
        </authorList>
    </citation>
    <scope>NUCLEOTIDE SEQUENCE [LARGE SCALE GENOMIC DNA]</scope>
    <source>
        <strain evidence="2 3">NBRC 12748</strain>
    </source>
</reference>